<feature type="domain" description="Potassium channel" evidence="15">
    <location>
        <begin position="325"/>
        <end position="394"/>
    </location>
</feature>
<dbReference type="InterPro" id="IPR013099">
    <property type="entry name" value="K_chnl_dom"/>
</dbReference>
<evidence type="ECO:0000256" key="12">
    <source>
        <dbReference type="RuleBase" id="RU003857"/>
    </source>
</evidence>
<keyword evidence="3 12" id="KW-0813">Transport</keyword>
<dbReference type="GO" id="GO:0005886">
    <property type="term" value="C:plasma membrane"/>
    <property type="evidence" value="ECO:0007669"/>
    <property type="project" value="TreeGrafter"/>
</dbReference>
<dbReference type="PANTHER" id="PTHR11003">
    <property type="entry name" value="POTASSIUM CHANNEL, SUBFAMILY K"/>
    <property type="match status" value="1"/>
</dbReference>
<feature type="region of interest" description="Disordered" evidence="13">
    <location>
        <begin position="678"/>
        <end position="702"/>
    </location>
</feature>
<feature type="domain" description="Potassium channel" evidence="15">
    <location>
        <begin position="432"/>
        <end position="505"/>
    </location>
</feature>
<evidence type="ECO:0000256" key="10">
    <source>
        <dbReference type="ARBA" id="ARBA00023136"/>
    </source>
</evidence>
<proteinExistence type="inferred from homology"/>
<feature type="transmembrane region" description="Helical" evidence="14">
    <location>
        <begin position="575"/>
        <end position="593"/>
    </location>
</feature>
<keyword evidence="10 14" id="KW-0472">Membrane</keyword>
<feature type="transmembrane region" description="Helical" evidence="14">
    <location>
        <begin position="231"/>
        <end position="252"/>
    </location>
</feature>
<dbReference type="InterPro" id="IPR003092">
    <property type="entry name" value="2pore_dom_K_chnl_TASK"/>
</dbReference>
<evidence type="ECO:0000256" key="3">
    <source>
        <dbReference type="ARBA" id="ARBA00022448"/>
    </source>
</evidence>
<dbReference type="InterPro" id="IPR003280">
    <property type="entry name" value="2pore_dom_K_chnl"/>
</dbReference>
<dbReference type="AlphaFoldDB" id="A0A3M6UVF5"/>
<evidence type="ECO:0000256" key="7">
    <source>
        <dbReference type="ARBA" id="ARBA00022958"/>
    </source>
</evidence>
<keyword evidence="6" id="KW-0631">Potassium channel</keyword>
<dbReference type="Pfam" id="PF07885">
    <property type="entry name" value="Ion_trans_2"/>
    <property type="match status" value="5"/>
</dbReference>
<evidence type="ECO:0000256" key="13">
    <source>
        <dbReference type="SAM" id="MobiDB-lite"/>
    </source>
</evidence>
<dbReference type="PRINTS" id="PR01095">
    <property type="entry name" value="TASKCHANNEL"/>
</dbReference>
<dbReference type="PRINTS" id="PR01333">
    <property type="entry name" value="2POREKCHANEL"/>
</dbReference>
<feature type="compositionally biased region" description="Basic and acidic residues" evidence="13">
    <location>
        <begin position="281"/>
        <end position="301"/>
    </location>
</feature>
<evidence type="ECO:0000313" key="17">
    <source>
        <dbReference type="Proteomes" id="UP000275408"/>
    </source>
</evidence>
<feature type="transmembrane region" description="Helical" evidence="14">
    <location>
        <begin position="455"/>
        <end position="473"/>
    </location>
</feature>
<organism evidence="16 17">
    <name type="scientific">Pocillopora damicornis</name>
    <name type="common">Cauliflower coral</name>
    <name type="synonym">Millepora damicornis</name>
    <dbReference type="NCBI Taxonomy" id="46731"/>
    <lineage>
        <taxon>Eukaryota</taxon>
        <taxon>Metazoa</taxon>
        <taxon>Cnidaria</taxon>
        <taxon>Anthozoa</taxon>
        <taxon>Hexacorallia</taxon>
        <taxon>Scleractinia</taxon>
        <taxon>Astrocoeniina</taxon>
        <taxon>Pocilloporidae</taxon>
        <taxon>Pocillopora</taxon>
    </lineage>
</organism>
<evidence type="ECO:0000256" key="4">
    <source>
        <dbReference type="ARBA" id="ARBA00022538"/>
    </source>
</evidence>
<evidence type="ECO:0000256" key="14">
    <source>
        <dbReference type="SAM" id="Phobius"/>
    </source>
</evidence>
<reference evidence="16 17" key="1">
    <citation type="journal article" date="2018" name="Sci. Rep.">
        <title>Comparative analysis of the Pocillopora damicornis genome highlights role of immune system in coral evolution.</title>
        <authorList>
            <person name="Cunning R."/>
            <person name="Bay R.A."/>
            <person name="Gillette P."/>
            <person name="Baker A.C."/>
            <person name="Traylor-Knowles N."/>
        </authorList>
    </citation>
    <scope>NUCLEOTIDE SEQUENCE [LARGE SCALE GENOMIC DNA]</scope>
    <source>
        <strain evidence="16">RSMAS</strain>
        <tissue evidence="16">Whole animal</tissue>
    </source>
</reference>
<dbReference type="OrthoDB" id="297496at2759"/>
<evidence type="ECO:0000259" key="15">
    <source>
        <dbReference type="Pfam" id="PF07885"/>
    </source>
</evidence>
<keyword evidence="9 12" id="KW-0406">Ion transport</keyword>
<comment type="subcellular location">
    <subcellularLocation>
        <location evidence="1">Membrane</location>
        <topology evidence="1">Multi-pass membrane protein</topology>
    </subcellularLocation>
</comment>
<dbReference type="GO" id="GO:0030322">
    <property type="term" value="P:stabilization of membrane potential"/>
    <property type="evidence" value="ECO:0007669"/>
    <property type="project" value="TreeGrafter"/>
</dbReference>
<feature type="transmembrane region" description="Helical" evidence="14">
    <location>
        <begin position="12"/>
        <end position="31"/>
    </location>
</feature>
<comment type="similarity">
    <text evidence="2 12">Belongs to the two pore domain potassium channel (TC 1.A.1.8) family.</text>
</comment>
<protein>
    <recommendedName>
        <fullName evidence="15">Potassium channel domain-containing protein</fullName>
    </recommendedName>
</protein>
<accession>A0A3M6UVF5</accession>
<feature type="transmembrane region" description="Helical" evidence="14">
    <location>
        <begin position="424"/>
        <end position="443"/>
    </location>
</feature>
<feature type="compositionally biased region" description="Basic and acidic residues" evidence="13">
    <location>
        <begin position="682"/>
        <end position="702"/>
    </location>
</feature>
<feature type="transmembrane region" description="Helical" evidence="14">
    <location>
        <begin position="202"/>
        <end position="219"/>
    </location>
</feature>
<dbReference type="SUPFAM" id="SSF81324">
    <property type="entry name" value="Voltage-gated potassium channels"/>
    <property type="match status" value="5"/>
</dbReference>
<keyword evidence="8 14" id="KW-1133">Transmembrane helix</keyword>
<evidence type="ECO:0000256" key="5">
    <source>
        <dbReference type="ARBA" id="ARBA00022692"/>
    </source>
</evidence>
<dbReference type="Proteomes" id="UP000275408">
    <property type="component" value="Unassembled WGS sequence"/>
</dbReference>
<dbReference type="GO" id="GO:0015271">
    <property type="term" value="F:outward rectifier potassium channel activity"/>
    <property type="evidence" value="ECO:0007669"/>
    <property type="project" value="TreeGrafter"/>
</dbReference>
<dbReference type="PANTHER" id="PTHR11003:SF345">
    <property type="entry name" value="TWIK FAMILY OF POTASSIUM CHANNELS PROTEIN 18"/>
    <property type="match status" value="1"/>
</dbReference>
<gene>
    <name evidence="16" type="ORF">pdam_00005741</name>
</gene>
<feature type="region of interest" description="Disordered" evidence="13">
    <location>
        <begin position="279"/>
        <end position="301"/>
    </location>
</feature>
<dbReference type="EMBL" id="RCHS01000646">
    <property type="protein sequence ID" value="RMX57569.1"/>
    <property type="molecule type" value="Genomic_DNA"/>
</dbReference>
<keyword evidence="4" id="KW-0633">Potassium transport</keyword>
<evidence type="ECO:0000256" key="9">
    <source>
        <dbReference type="ARBA" id="ARBA00023065"/>
    </source>
</evidence>
<sequence>MAGSGKAKTLLFLFLVWVIYLIIGMFVFRAIERTENENKPQEDAKKQSLDAIKDNVTTKYNMSEAEFDIIVQQIETASSDSSGGPEWSYTESLSFVIQLATTIGYGNITPVTTGGRVLCIIFALIGIPINIIFLQLLGERMLRGEHFLIMKFEKGCLKREGAPKFMNEKCSFVGILLLLIILFAGAGSQIEMENWTFFEGFYAYFITFTTVGFGDLIPGSMAGGSPTAKHVLAIFFILMGLAAMSNVINGLVNCTESMELFRRLGARCDKKRSVDISETPKTNEMEAVEHDGEGKQEKSKEQRLKIAKDKITSAYNMSEAEFYNIVQHIEAASSSNGVPEWSYLDSVSFVIQLVTTIGYGNITPVTNGGRVFCIIFAFFGIPINIMFLQSVGKGLREVEKFLITKFEKRCLKRNEKPKFLNEKCSLCAVVLFVTLLLISAAVQQTIDEWTFLDGFYAYFITFTTVGFGDMIPGDSSTEHRVRNTVIRIVFIILGLMAMSNVLIAVMESTECLQYLKTYMNFCRRGESVDIPETKESGGGVVGERMLRSERLLVTKFESRCLKRESKPRHLNEKCAFLGLMLLIIILLVGAATAVKVQEWTFFEGFYAYFITFTTVGFGDLIPGGGPSKHPVWNTVIRIIFIILGLAAMSNVINGLVSARDCKECKEFFKNLKARLGRKQRGKNPETMEKMGMEINEQTEKPF</sequence>
<feature type="transmembrane region" description="Helical" evidence="14">
    <location>
        <begin position="605"/>
        <end position="623"/>
    </location>
</feature>
<keyword evidence="17" id="KW-1185">Reference proteome</keyword>
<feature type="transmembrane region" description="Helical" evidence="14">
    <location>
        <begin position="172"/>
        <end position="190"/>
    </location>
</feature>
<evidence type="ECO:0000313" key="16">
    <source>
        <dbReference type="EMBL" id="RMX57569.1"/>
    </source>
</evidence>
<feature type="transmembrane region" description="Helical" evidence="14">
    <location>
        <begin position="635"/>
        <end position="656"/>
    </location>
</feature>
<keyword evidence="11 12" id="KW-0407">Ion channel</keyword>
<keyword evidence="7" id="KW-0630">Potassium</keyword>
<evidence type="ECO:0000256" key="8">
    <source>
        <dbReference type="ARBA" id="ARBA00022989"/>
    </source>
</evidence>
<evidence type="ECO:0000256" key="11">
    <source>
        <dbReference type="ARBA" id="ARBA00023303"/>
    </source>
</evidence>
<evidence type="ECO:0000256" key="2">
    <source>
        <dbReference type="ARBA" id="ARBA00006666"/>
    </source>
</evidence>
<comment type="caution">
    <text evidence="16">The sequence shown here is derived from an EMBL/GenBank/DDBJ whole genome shotgun (WGS) entry which is preliminary data.</text>
</comment>
<feature type="domain" description="Potassium channel" evidence="15">
    <location>
        <begin position="176"/>
        <end position="254"/>
    </location>
</feature>
<feature type="domain" description="Potassium channel" evidence="15">
    <location>
        <begin position="583"/>
        <end position="655"/>
    </location>
</feature>
<dbReference type="GO" id="GO:0022841">
    <property type="term" value="F:potassium ion leak channel activity"/>
    <property type="evidence" value="ECO:0007669"/>
    <property type="project" value="TreeGrafter"/>
</dbReference>
<feature type="transmembrane region" description="Helical" evidence="14">
    <location>
        <begin position="485"/>
        <end position="506"/>
    </location>
</feature>
<feature type="domain" description="Potassium channel" evidence="15">
    <location>
        <begin position="83"/>
        <end position="141"/>
    </location>
</feature>
<feature type="transmembrane region" description="Helical" evidence="14">
    <location>
        <begin position="115"/>
        <end position="137"/>
    </location>
</feature>
<dbReference type="Gene3D" id="1.10.287.70">
    <property type="match status" value="3"/>
</dbReference>
<evidence type="ECO:0000256" key="1">
    <source>
        <dbReference type="ARBA" id="ARBA00004141"/>
    </source>
</evidence>
<evidence type="ECO:0000256" key="6">
    <source>
        <dbReference type="ARBA" id="ARBA00022826"/>
    </source>
</evidence>
<keyword evidence="5 12" id="KW-0812">Transmembrane</keyword>
<name>A0A3M6UVF5_POCDA</name>